<feature type="compositionally biased region" description="Polar residues" evidence="1">
    <location>
        <begin position="238"/>
        <end position="247"/>
    </location>
</feature>
<sequence length="480" mass="52429">MSLRVRRQEVSCRSKDIYLAPAAGAKVSQGSLNLTWKPDCIKSSKFDVYIYSQHQSSSLPLHAWLGIPSGPGAKSLNLQSSWWNSTQDFLVNLQFVPSGSQPWESPYPLSPSWTMASGSGGGSSYDSSAAYTNSKVTEYDHHSGLSTGSLAAAIVVPIVVVLATLAASFYWWHKRHIRRETERIIQSSQAASTTGAPSMMYGSDMYASGPGTVVSYGQYPQNSSTATISSDNKDTDSLGITDTTMSSDAGVARDVAPTPVPKDETKTQKRQRKRRSSSRRDSRQRGTSSLGHSYVYDYDRPLSPRAMSPRLMDNVLPATREEAEEQRRSTAFRSQPRFSVLEMGQHTDDHSDFGAGAYELPASERPPTRTKSPVLAPAVTAKDGLPAVAMVPTGPQPLQPEREPFTFMDGSGQRRVSSTMVGSHSREEKVLSYLATMQGTNESMDTSAERRRSTQRASMGSRLSLDSDAFQDAFSDMDAL</sequence>
<protein>
    <submittedName>
        <fullName evidence="3">Uncharacterized protein</fullName>
    </submittedName>
</protein>
<proteinExistence type="predicted"/>
<keyword evidence="4" id="KW-1185">Reference proteome</keyword>
<evidence type="ECO:0000313" key="4">
    <source>
        <dbReference type="Proteomes" id="UP000037751"/>
    </source>
</evidence>
<dbReference type="GeneID" id="28727604"/>
<keyword evidence="2" id="KW-1133">Transmembrane helix</keyword>
<comment type="caution">
    <text evidence="3">The sequence shown here is derived from an EMBL/GenBank/DDBJ whole genome shotgun (WGS) entry which is preliminary data.</text>
</comment>
<keyword evidence="2" id="KW-0812">Transmembrane</keyword>
<feature type="region of interest" description="Disordered" evidence="1">
    <location>
        <begin position="438"/>
        <end position="468"/>
    </location>
</feature>
<dbReference type="EMBL" id="LGAV01000003">
    <property type="protein sequence ID" value="KOS14492.1"/>
    <property type="molecule type" value="Genomic_DNA"/>
</dbReference>
<dbReference type="VEuPathDB" id="FungiDB:Malapachy_1222"/>
<dbReference type="AlphaFoldDB" id="A0A0M9VPI9"/>
<evidence type="ECO:0000256" key="2">
    <source>
        <dbReference type="SAM" id="Phobius"/>
    </source>
</evidence>
<feature type="region of interest" description="Disordered" evidence="1">
    <location>
        <begin position="407"/>
        <end position="426"/>
    </location>
</feature>
<dbReference type="RefSeq" id="XP_017992124.1">
    <property type="nucleotide sequence ID" value="XM_018135729.1"/>
</dbReference>
<keyword evidence="2" id="KW-0472">Membrane</keyword>
<feature type="compositionally biased region" description="Polar residues" evidence="1">
    <location>
        <begin position="221"/>
        <end position="230"/>
    </location>
</feature>
<reference evidence="3 4" key="1">
    <citation type="submission" date="2015-07" db="EMBL/GenBank/DDBJ databases">
        <title>Draft Genome Sequence of Malassezia furfur CBS1878 and Malassezia pachydermatis CBS1879.</title>
        <authorList>
            <person name="Triana S."/>
            <person name="Ohm R."/>
            <person name="Gonzalez A."/>
            <person name="DeCock H."/>
            <person name="Restrepo S."/>
            <person name="Celis A."/>
        </authorList>
    </citation>
    <scope>NUCLEOTIDE SEQUENCE [LARGE SCALE GENOMIC DNA]</scope>
    <source>
        <strain evidence="3 4">CBS 1879</strain>
    </source>
</reference>
<gene>
    <name evidence="3" type="ORF">Malapachy_1222</name>
</gene>
<dbReference type="OrthoDB" id="3363836at2759"/>
<evidence type="ECO:0000256" key="1">
    <source>
        <dbReference type="SAM" id="MobiDB-lite"/>
    </source>
</evidence>
<organism evidence="3 4">
    <name type="scientific">Malassezia pachydermatis</name>
    <dbReference type="NCBI Taxonomy" id="77020"/>
    <lineage>
        <taxon>Eukaryota</taxon>
        <taxon>Fungi</taxon>
        <taxon>Dikarya</taxon>
        <taxon>Basidiomycota</taxon>
        <taxon>Ustilaginomycotina</taxon>
        <taxon>Malasseziomycetes</taxon>
        <taxon>Malasseziales</taxon>
        <taxon>Malasseziaceae</taxon>
        <taxon>Malassezia</taxon>
    </lineage>
</organism>
<evidence type="ECO:0000313" key="3">
    <source>
        <dbReference type="EMBL" id="KOS14492.1"/>
    </source>
</evidence>
<feature type="transmembrane region" description="Helical" evidence="2">
    <location>
        <begin position="150"/>
        <end position="172"/>
    </location>
</feature>
<dbReference type="Proteomes" id="UP000037751">
    <property type="component" value="Unassembled WGS sequence"/>
</dbReference>
<feature type="compositionally biased region" description="Basic residues" evidence="1">
    <location>
        <begin position="268"/>
        <end position="277"/>
    </location>
</feature>
<accession>A0A0M9VPI9</accession>
<dbReference type="STRING" id="77020.A0A0M9VPI9"/>
<name>A0A0M9VPI9_9BASI</name>
<feature type="region of interest" description="Disordered" evidence="1">
    <location>
        <begin position="221"/>
        <end position="309"/>
    </location>
</feature>